<keyword evidence="5" id="KW-1185">Reference proteome</keyword>
<dbReference type="InterPro" id="IPR006016">
    <property type="entry name" value="UspA"/>
</dbReference>
<evidence type="ECO:0000256" key="1">
    <source>
        <dbReference type="ARBA" id="ARBA00008791"/>
    </source>
</evidence>
<protein>
    <recommendedName>
        <fullName evidence="2">Universal stress protein</fullName>
    </recommendedName>
</protein>
<dbReference type="EMBL" id="AMSG01000015">
    <property type="protein sequence ID" value="EKF54805.1"/>
    <property type="molecule type" value="Genomic_DNA"/>
</dbReference>
<dbReference type="GO" id="GO:0005737">
    <property type="term" value="C:cytoplasm"/>
    <property type="evidence" value="ECO:0007669"/>
    <property type="project" value="UniProtKB-SubCell"/>
</dbReference>
<feature type="domain" description="UspA" evidence="3">
    <location>
        <begin position="1"/>
        <end position="148"/>
    </location>
</feature>
<dbReference type="PANTHER" id="PTHR46268">
    <property type="entry name" value="STRESS RESPONSE PROTEIN NHAX"/>
    <property type="match status" value="1"/>
</dbReference>
<comment type="similarity">
    <text evidence="1 2">Belongs to the universal stress protein A family.</text>
</comment>
<dbReference type="InterPro" id="IPR006015">
    <property type="entry name" value="Universal_stress_UspA"/>
</dbReference>
<sequence>MKKVLIAIDYNPTSEKVVTDGYKLAKSLGAEVCLIHVITNLQYYGAQYPAFMGFESMSLSYDPKIHDEMKNIAKDYIATVASHVGDQGLKTHVAEGDTAKAILEYSTEWGADLIVMGTHSHSAFEKLLIGTVANAVLEKTTIPVHMIPVNPEKV</sequence>
<dbReference type="InterPro" id="IPR014729">
    <property type="entry name" value="Rossmann-like_a/b/a_fold"/>
</dbReference>
<dbReference type="CDD" id="cd00293">
    <property type="entry name" value="USP-like"/>
    <property type="match status" value="1"/>
</dbReference>
<comment type="subcellular location">
    <subcellularLocation>
        <location evidence="2">Cytoplasm</location>
    </subcellularLocation>
</comment>
<dbReference type="Proteomes" id="UP000007364">
    <property type="component" value="Unassembled WGS sequence"/>
</dbReference>
<dbReference type="Pfam" id="PF00582">
    <property type="entry name" value="Usp"/>
    <property type="match status" value="1"/>
</dbReference>
<evidence type="ECO:0000313" key="4">
    <source>
        <dbReference type="EMBL" id="EKF54805.1"/>
    </source>
</evidence>
<dbReference type="STRING" id="555500.I215_10875"/>
<dbReference type="PIRSF" id="PIRSF006276">
    <property type="entry name" value="UspA"/>
    <property type="match status" value="1"/>
</dbReference>
<evidence type="ECO:0000259" key="3">
    <source>
        <dbReference type="Pfam" id="PF00582"/>
    </source>
</evidence>
<reference evidence="4 5" key="1">
    <citation type="journal article" date="2012" name="J. Bacteriol.">
        <title>Genome Sequence of Galbibacter marinum Type Strain ck-I2-15.</title>
        <authorList>
            <person name="Lai Q."/>
            <person name="Li C."/>
            <person name="Shao Z."/>
        </authorList>
    </citation>
    <scope>NUCLEOTIDE SEQUENCE [LARGE SCALE GENOMIC DNA]</scope>
    <source>
        <strain evidence="5">ck-I2-15</strain>
    </source>
</reference>
<accession>K2PQK8</accession>
<proteinExistence type="inferred from homology"/>
<dbReference type="eggNOG" id="COG0589">
    <property type="taxonomic scope" value="Bacteria"/>
</dbReference>
<dbReference type="AlphaFoldDB" id="K2PQK8"/>
<dbReference type="Gene3D" id="3.40.50.620">
    <property type="entry name" value="HUPs"/>
    <property type="match status" value="1"/>
</dbReference>
<dbReference type="OrthoDB" id="9788959at2"/>
<evidence type="ECO:0000313" key="5">
    <source>
        <dbReference type="Proteomes" id="UP000007364"/>
    </source>
</evidence>
<evidence type="ECO:0000256" key="2">
    <source>
        <dbReference type="PIRNR" id="PIRNR006276"/>
    </source>
</evidence>
<gene>
    <name evidence="4" type="ORF">I215_10875</name>
</gene>
<dbReference type="PRINTS" id="PR01438">
    <property type="entry name" value="UNVRSLSTRESS"/>
</dbReference>
<name>K2PQK8_9FLAO</name>
<keyword evidence="2" id="KW-0963">Cytoplasm</keyword>
<dbReference type="PANTHER" id="PTHR46268:SF6">
    <property type="entry name" value="UNIVERSAL STRESS PROTEIN UP12"/>
    <property type="match status" value="1"/>
</dbReference>
<dbReference type="SUPFAM" id="SSF52402">
    <property type="entry name" value="Adenine nucleotide alpha hydrolases-like"/>
    <property type="match status" value="1"/>
</dbReference>
<dbReference type="RefSeq" id="WP_008992015.1">
    <property type="nucleotide sequence ID" value="NZ_AMSG01000015.1"/>
</dbReference>
<organism evidence="4 5">
    <name type="scientific">Galbibacter marinus</name>
    <dbReference type="NCBI Taxonomy" id="555500"/>
    <lineage>
        <taxon>Bacteria</taxon>
        <taxon>Pseudomonadati</taxon>
        <taxon>Bacteroidota</taxon>
        <taxon>Flavobacteriia</taxon>
        <taxon>Flavobacteriales</taxon>
        <taxon>Flavobacteriaceae</taxon>
        <taxon>Galbibacter</taxon>
    </lineage>
</organism>
<comment type="caution">
    <text evidence="4">The sequence shown here is derived from an EMBL/GenBank/DDBJ whole genome shotgun (WGS) entry which is preliminary data.</text>
</comment>